<reference evidence="1 2" key="1">
    <citation type="submission" date="2018-06" db="EMBL/GenBank/DDBJ databases">
        <title>Extensive metabolic versatility and redundancy in microbially diverse, dynamic hydrothermal sediments.</title>
        <authorList>
            <person name="Dombrowski N."/>
            <person name="Teske A."/>
            <person name="Baker B.J."/>
        </authorList>
    </citation>
    <scope>NUCLEOTIDE SEQUENCE [LARGE SCALE GENOMIC DNA]</scope>
    <source>
        <strain evidence="1">B36_G15</strain>
    </source>
</reference>
<gene>
    <name evidence="1" type="ORF">DRP53_04100</name>
</gene>
<dbReference type="Proteomes" id="UP000268469">
    <property type="component" value="Unassembled WGS sequence"/>
</dbReference>
<comment type="caution">
    <text evidence="1">The sequence shown here is derived from an EMBL/GenBank/DDBJ whole genome shotgun (WGS) entry which is preliminary data.</text>
</comment>
<dbReference type="Gene3D" id="1.10.10.10">
    <property type="entry name" value="Winged helix-like DNA-binding domain superfamily/Winged helix DNA-binding domain"/>
    <property type="match status" value="1"/>
</dbReference>
<dbReference type="SUPFAM" id="SSF46785">
    <property type="entry name" value="Winged helix' DNA-binding domain"/>
    <property type="match status" value="1"/>
</dbReference>
<evidence type="ECO:0000313" key="2">
    <source>
        <dbReference type="Proteomes" id="UP000268469"/>
    </source>
</evidence>
<name>A0A660SJH6_UNCW3</name>
<evidence type="ECO:0008006" key="3">
    <source>
        <dbReference type="Google" id="ProtNLM"/>
    </source>
</evidence>
<dbReference type="InterPro" id="IPR036390">
    <property type="entry name" value="WH_DNA-bd_sf"/>
</dbReference>
<dbReference type="EMBL" id="QNBE01000030">
    <property type="protein sequence ID" value="RKX70692.1"/>
    <property type="molecule type" value="Genomic_DNA"/>
</dbReference>
<dbReference type="AlphaFoldDB" id="A0A660SJH6"/>
<proteinExistence type="predicted"/>
<accession>A0A660SJH6</accession>
<evidence type="ECO:0000313" key="1">
    <source>
        <dbReference type="EMBL" id="RKX70692.1"/>
    </source>
</evidence>
<dbReference type="InterPro" id="IPR036388">
    <property type="entry name" value="WH-like_DNA-bd_sf"/>
</dbReference>
<sequence length="313" mass="37155">MSPRKFRKEFLDRLLKLHWRQWTALGVAGTETPERHWIIDLEALLVSTYTIGLKDRRLFNGMLEWVQKNGFWINNARLKRIGSYFQVKTPAKEEFLLSHQDFTLLLDTIRRKTQHRKIISEYSKIIRSFRPRGIVTKPRLISSHVLLQLSFRALCGIDARAEILLYLLTHECGNSNSIARETFHNQRNVYKILKRFSEVGIVTIYRKTRAKDYSLNRKKVLLRTLGINKLPKYLNWTRLFRTLDLLLKVIFRPECEDTYLLSSLFRDHADKMREIGHWLNVDVPDPELYLGEKYFLPVAQSFLRVLDRLINPD</sequence>
<organism evidence="1 2">
    <name type="scientific">candidate division WOR-3 bacterium</name>
    <dbReference type="NCBI Taxonomy" id="2052148"/>
    <lineage>
        <taxon>Bacteria</taxon>
        <taxon>Bacteria division WOR-3</taxon>
    </lineage>
</organism>
<protein>
    <recommendedName>
        <fullName evidence="3">Transcription regulator TrmB N-terminal domain-containing protein</fullName>
    </recommendedName>
</protein>